<dbReference type="EMBL" id="DWVY01000019">
    <property type="protein sequence ID" value="HJC74209.1"/>
    <property type="molecule type" value="Genomic_DNA"/>
</dbReference>
<proteinExistence type="predicted"/>
<dbReference type="AlphaFoldDB" id="A0A9D2Q9A0"/>
<protein>
    <submittedName>
        <fullName evidence="2">Uncharacterized protein</fullName>
    </submittedName>
</protein>
<reference evidence="2" key="2">
    <citation type="submission" date="2021-04" db="EMBL/GenBank/DDBJ databases">
        <authorList>
            <person name="Gilroy R."/>
        </authorList>
    </citation>
    <scope>NUCLEOTIDE SEQUENCE</scope>
    <source>
        <strain evidence="2">CHK196-7946</strain>
    </source>
</reference>
<evidence type="ECO:0000313" key="3">
    <source>
        <dbReference type="Proteomes" id="UP000823902"/>
    </source>
</evidence>
<comment type="caution">
    <text evidence="2">The sequence shown here is derived from an EMBL/GenBank/DDBJ whole genome shotgun (WGS) entry which is preliminary data.</text>
</comment>
<organism evidence="2 3">
    <name type="scientific">Candidatus Mediterraneibacter faecavium</name>
    <dbReference type="NCBI Taxonomy" id="2838668"/>
    <lineage>
        <taxon>Bacteria</taxon>
        <taxon>Bacillati</taxon>
        <taxon>Bacillota</taxon>
        <taxon>Clostridia</taxon>
        <taxon>Lachnospirales</taxon>
        <taxon>Lachnospiraceae</taxon>
        <taxon>Mediterraneibacter</taxon>
    </lineage>
</organism>
<sequence length="141" mass="15095">MAAAMVSVVFTGCGGGNDEGGSEPAATEESGGDDAAASDLPTELETDITGEYDPNPDYYKYTLTEYTIEAAGATFVATVSANEDDTAFEIHCNFYGDEQLVEIEKDGDEYSIISDKTGFMETDSPLIIDQCLSEDNWALIQ</sequence>
<accession>A0A9D2Q9A0</accession>
<dbReference type="Proteomes" id="UP000823902">
    <property type="component" value="Unassembled WGS sequence"/>
</dbReference>
<evidence type="ECO:0000313" key="2">
    <source>
        <dbReference type="EMBL" id="HJC74209.1"/>
    </source>
</evidence>
<reference evidence="2" key="1">
    <citation type="journal article" date="2021" name="PeerJ">
        <title>Extensive microbial diversity within the chicken gut microbiome revealed by metagenomics and culture.</title>
        <authorList>
            <person name="Gilroy R."/>
            <person name="Ravi A."/>
            <person name="Getino M."/>
            <person name="Pursley I."/>
            <person name="Horton D.L."/>
            <person name="Alikhan N.F."/>
            <person name="Baker D."/>
            <person name="Gharbi K."/>
            <person name="Hall N."/>
            <person name="Watson M."/>
            <person name="Adriaenssens E.M."/>
            <person name="Foster-Nyarko E."/>
            <person name="Jarju S."/>
            <person name="Secka A."/>
            <person name="Antonio M."/>
            <person name="Oren A."/>
            <person name="Chaudhuri R.R."/>
            <person name="La Ragione R."/>
            <person name="Hildebrand F."/>
            <person name="Pallen M.J."/>
        </authorList>
    </citation>
    <scope>NUCLEOTIDE SEQUENCE</scope>
    <source>
        <strain evidence="2">CHK196-7946</strain>
    </source>
</reference>
<evidence type="ECO:0000256" key="1">
    <source>
        <dbReference type="SAM" id="MobiDB-lite"/>
    </source>
</evidence>
<gene>
    <name evidence="2" type="ORF">H9697_04580</name>
</gene>
<name>A0A9D2Q9A0_9FIRM</name>
<feature type="region of interest" description="Disordered" evidence="1">
    <location>
        <begin position="13"/>
        <end position="53"/>
    </location>
</feature>